<dbReference type="Pfam" id="PF06245">
    <property type="entry name" value="DUF1015"/>
    <property type="match status" value="1"/>
</dbReference>
<reference evidence="1" key="1">
    <citation type="journal article" date="2014" name="Genome Announc.">
        <title>Draft Genome Sequences of Marine Flavobacterium Nonlabens Strains NR17, NR24, NR27, NR32, NR33, and Ara13.</title>
        <authorList>
            <person name="Nakanishi M."/>
            <person name="Meirelles P."/>
            <person name="Suzuki R."/>
            <person name="Takatani N."/>
            <person name="Mino S."/>
            <person name="Suda W."/>
            <person name="Oshima K."/>
            <person name="Hattori M."/>
            <person name="Ohkuma M."/>
            <person name="Hosokawa M."/>
            <person name="Miyashita K."/>
            <person name="Thompson F.L."/>
            <person name="Niwa A."/>
            <person name="Sawabe T."/>
            <person name="Sawabe T."/>
        </authorList>
    </citation>
    <scope>NUCLEOTIDE SEQUENCE [LARGE SCALE GENOMIC DNA]</scope>
    <source>
        <strain evidence="1">JCM 19294</strain>
    </source>
</reference>
<dbReference type="STRING" id="319236.BST91_04605"/>
<dbReference type="PIRSF" id="PIRSF033563">
    <property type="entry name" value="UCP033563"/>
    <property type="match status" value="1"/>
</dbReference>
<dbReference type="AlphaFoldDB" id="A0A090Q4N0"/>
<dbReference type="PANTHER" id="PTHR36454">
    <property type="entry name" value="LMO2823 PROTEIN"/>
    <property type="match status" value="1"/>
</dbReference>
<dbReference type="EMBL" id="BBML01000004">
    <property type="protein sequence ID" value="GAK97157.1"/>
    <property type="molecule type" value="Genomic_DNA"/>
</dbReference>
<evidence type="ECO:0008006" key="3">
    <source>
        <dbReference type="Google" id="ProtNLM"/>
    </source>
</evidence>
<gene>
    <name evidence="1" type="ORF">JCM19294_663</name>
</gene>
<keyword evidence="2" id="KW-1185">Reference proteome</keyword>
<organism evidence="1 2">
    <name type="scientific">Nonlabens tegetincola</name>
    <dbReference type="NCBI Taxonomy" id="323273"/>
    <lineage>
        <taxon>Bacteria</taxon>
        <taxon>Pseudomonadati</taxon>
        <taxon>Bacteroidota</taxon>
        <taxon>Flavobacteriia</taxon>
        <taxon>Flavobacteriales</taxon>
        <taxon>Flavobacteriaceae</taxon>
        <taxon>Nonlabens</taxon>
    </lineage>
</organism>
<dbReference type="Proteomes" id="UP000029221">
    <property type="component" value="Unassembled WGS sequence"/>
</dbReference>
<evidence type="ECO:0000313" key="1">
    <source>
        <dbReference type="EMBL" id="GAK97157.1"/>
    </source>
</evidence>
<dbReference type="PANTHER" id="PTHR36454:SF1">
    <property type="entry name" value="DUF1015 DOMAIN-CONTAINING PROTEIN"/>
    <property type="match status" value="1"/>
</dbReference>
<comment type="caution">
    <text evidence="1">The sequence shown here is derived from an EMBL/GenBank/DDBJ whole genome shotgun (WGS) entry which is preliminary data.</text>
</comment>
<dbReference type="RefSeq" id="WP_042278697.1">
    <property type="nucleotide sequence ID" value="NZ_BBML01000004.1"/>
</dbReference>
<proteinExistence type="predicted"/>
<evidence type="ECO:0000313" key="2">
    <source>
        <dbReference type="Proteomes" id="UP000029221"/>
    </source>
</evidence>
<name>A0A090Q4N0_9FLAO</name>
<dbReference type="InterPro" id="IPR008323">
    <property type="entry name" value="UCP033563"/>
</dbReference>
<protein>
    <recommendedName>
        <fullName evidence="3">DUF1015 domain-containing protein</fullName>
    </recommendedName>
</protein>
<dbReference type="eggNOG" id="COG4198">
    <property type="taxonomic scope" value="Bacteria"/>
</dbReference>
<sequence>MPKIKPFKGVRASKEIATHLISRSYQDYKRKELKSTLKYNPFSFLHILNPGYKFNHESTGNERFQLVRNRYLEFKEDQFLKSESVPSFYLYKCTENGHEYVGIIAAASTNDYNNNVIKKHENTLKVRETLFKEYLKTVGFNAEPVLITYPDQQDIDDIVSRIKQREPEYHFKTTDRNEHKVWIIDDAKDCDKIEQSFAALPHLYIADGHHRSASSYLLSQDLGSKHDSYNYFMSFLIPESQLQIFEFNRLVTDLNDLTKENFLMKLDQHFRIQNRGKEMYKPSKKHHFSMYLDGEFYSLYWRKQVMTIDSPLDDLDTQMLYDYLLQPILDIKDPRNDRRLSYNYGKDALLNMKEQVDNNEYAVGFGLFPATVEQIKKIADADLVMPPKSTYIKPKLPSGLLIYEFENE</sequence>
<accession>A0A090Q4N0</accession>